<evidence type="ECO:0000313" key="2">
    <source>
        <dbReference type="WBParaSite" id="PSU_v2.g11788.t1"/>
    </source>
</evidence>
<dbReference type="PANTHER" id="PTHR46035">
    <property type="entry name" value="TETRATRICOPEPTIDE REPEAT PROTEIN 4"/>
    <property type="match status" value="1"/>
</dbReference>
<dbReference type="GO" id="GO:0051879">
    <property type="term" value="F:Hsp90 protein binding"/>
    <property type="evidence" value="ECO:0007669"/>
    <property type="project" value="TreeGrafter"/>
</dbReference>
<accession>A0A914XZ27</accession>
<evidence type="ECO:0000313" key="1">
    <source>
        <dbReference type="Proteomes" id="UP000887577"/>
    </source>
</evidence>
<name>A0A914XZ27_9BILA</name>
<dbReference type="SUPFAM" id="SSF48452">
    <property type="entry name" value="TPR-like"/>
    <property type="match status" value="1"/>
</dbReference>
<dbReference type="GO" id="GO:0005829">
    <property type="term" value="C:cytosol"/>
    <property type="evidence" value="ECO:0007669"/>
    <property type="project" value="TreeGrafter"/>
</dbReference>
<protein>
    <submittedName>
        <fullName evidence="2">Uncharacterized protein</fullName>
    </submittedName>
</protein>
<sequence length="275" mass="31829">METHAKKVYTEAERLELAEKLDKACDNFMEELAANQKDEPKKPFDFDEWCKEIDNHPAFMNNLSENGNGELPEALQALQALKYDTDGEDLLDTATNHKDEGNKHFKYKKYRWAIDCYTQAAKLMVPDRKLNAVIYCNRATAHKYLGNHSSGLKDSLIALKFDPLHSKAMIRCCELLSEFEKTGKRTLQFATNFIEKLESPPEGREKEFAEAKEKLKVFKEIASKLVAKEKEEAPKRQAALLKDLQKKEKLLQMFKKRGLEFRPEIDFMSIFLIDL</sequence>
<proteinExistence type="predicted"/>
<dbReference type="Gene3D" id="1.25.40.10">
    <property type="entry name" value="Tetratricopeptide repeat domain"/>
    <property type="match status" value="1"/>
</dbReference>
<dbReference type="Proteomes" id="UP000887577">
    <property type="component" value="Unplaced"/>
</dbReference>
<dbReference type="PANTHER" id="PTHR46035:SF1">
    <property type="entry name" value="TETRATRICOPEPTIDE REPEAT PROTEIN 4"/>
    <property type="match status" value="1"/>
</dbReference>
<dbReference type="AlphaFoldDB" id="A0A914XZ27"/>
<dbReference type="GO" id="GO:0005634">
    <property type="term" value="C:nucleus"/>
    <property type="evidence" value="ECO:0007669"/>
    <property type="project" value="TreeGrafter"/>
</dbReference>
<keyword evidence="1" id="KW-1185">Reference proteome</keyword>
<dbReference type="InterPro" id="IPR011990">
    <property type="entry name" value="TPR-like_helical_dom_sf"/>
</dbReference>
<dbReference type="WBParaSite" id="PSU_v2.g11788.t1">
    <property type="protein sequence ID" value="PSU_v2.g11788.t1"/>
    <property type="gene ID" value="PSU_v2.g11788"/>
</dbReference>
<dbReference type="GO" id="GO:0006457">
    <property type="term" value="P:protein folding"/>
    <property type="evidence" value="ECO:0007669"/>
    <property type="project" value="TreeGrafter"/>
</dbReference>
<dbReference type="GO" id="GO:0030544">
    <property type="term" value="F:Hsp70 protein binding"/>
    <property type="evidence" value="ECO:0007669"/>
    <property type="project" value="TreeGrafter"/>
</dbReference>
<organism evidence="1 2">
    <name type="scientific">Panagrolaimus superbus</name>
    <dbReference type="NCBI Taxonomy" id="310955"/>
    <lineage>
        <taxon>Eukaryota</taxon>
        <taxon>Metazoa</taxon>
        <taxon>Ecdysozoa</taxon>
        <taxon>Nematoda</taxon>
        <taxon>Chromadorea</taxon>
        <taxon>Rhabditida</taxon>
        <taxon>Tylenchina</taxon>
        <taxon>Panagrolaimomorpha</taxon>
        <taxon>Panagrolaimoidea</taxon>
        <taxon>Panagrolaimidae</taxon>
        <taxon>Panagrolaimus</taxon>
    </lineage>
</organism>
<reference evidence="2" key="1">
    <citation type="submission" date="2022-11" db="UniProtKB">
        <authorList>
            <consortium name="WormBaseParasite"/>
        </authorList>
    </citation>
    <scope>IDENTIFICATION</scope>
</reference>